<feature type="domain" description="ABC transporter" evidence="6">
    <location>
        <begin position="6"/>
        <end position="255"/>
    </location>
</feature>
<accession>A0ABV0BKD1</accession>
<dbReference type="SUPFAM" id="SSF52540">
    <property type="entry name" value="P-loop containing nucleoside triphosphate hydrolases"/>
    <property type="match status" value="1"/>
</dbReference>
<dbReference type="NCBIfam" id="TIGR01727">
    <property type="entry name" value="oligo_HPY"/>
    <property type="match status" value="1"/>
</dbReference>
<keyword evidence="4" id="KW-0547">Nucleotide-binding</keyword>
<dbReference type="InterPro" id="IPR017871">
    <property type="entry name" value="ABC_transporter-like_CS"/>
</dbReference>
<comment type="caution">
    <text evidence="7">The sequence shown here is derived from an EMBL/GenBank/DDBJ whole genome shotgun (WGS) entry which is preliminary data.</text>
</comment>
<dbReference type="InterPro" id="IPR050319">
    <property type="entry name" value="ABC_transp_ATP-bind"/>
</dbReference>
<dbReference type="GO" id="GO:0005524">
    <property type="term" value="F:ATP binding"/>
    <property type="evidence" value="ECO:0007669"/>
    <property type="project" value="UniProtKB-KW"/>
</dbReference>
<dbReference type="EMBL" id="JBBYXI010000001">
    <property type="protein sequence ID" value="MEN3929990.1"/>
    <property type="molecule type" value="Genomic_DNA"/>
</dbReference>
<keyword evidence="3" id="KW-0813">Transport</keyword>
<organism evidence="7 8">
    <name type="scientific">Hohaiivirga grylli</name>
    <dbReference type="NCBI Taxonomy" id="3133970"/>
    <lineage>
        <taxon>Bacteria</taxon>
        <taxon>Pseudomonadati</taxon>
        <taxon>Pseudomonadota</taxon>
        <taxon>Alphaproteobacteria</taxon>
        <taxon>Hyphomicrobiales</taxon>
        <taxon>Methylobacteriaceae</taxon>
        <taxon>Hohaiivirga</taxon>
    </lineage>
</organism>
<dbReference type="InterPro" id="IPR013563">
    <property type="entry name" value="Oligopep_ABC_C"/>
</dbReference>
<gene>
    <name evidence="7" type="ORF">WJT86_02810</name>
</gene>
<dbReference type="PANTHER" id="PTHR43776:SF6">
    <property type="entry name" value="DIPEPTIDE TRANSPORT ATP-BINDING PROTEIN DPPF"/>
    <property type="match status" value="1"/>
</dbReference>
<evidence type="ECO:0000259" key="6">
    <source>
        <dbReference type="PROSITE" id="PS50893"/>
    </source>
</evidence>
<dbReference type="PROSITE" id="PS50893">
    <property type="entry name" value="ABC_TRANSPORTER_2"/>
    <property type="match status" value="1"/>
</dbReference>
<dbReference type="Pfam" id="PF08352">
    <property type="entry name" value="oligo_HPY"/>
    <property type="match status" value="1"/>
</dbReference>
<dbReference type="Gene3D" id="3.40.50.300">
    <property type="entry name" value="P-loop containing nucleotide triphosphate hydrolases"/>
    <property type="match status" value="1"/>
</dbReference>
<name>A0ABV0BKD1_9HYPH</name>
<evidence type="ECO:0000256" key="5">
    <source>
        <dbReference type="ARBA" id="ARBA00022840"/>
    </source>
</evidence>
<dbReference type="InterPro" id="IPR003439">
    <property type="entry name" value="ABC_transporter-like_ATP-bd"/>
</dbReference>
<keyword evidence="5 7" id="KW-0067">ATP-binding</keyword>
<comment type="similarity">
    <text evidence="2">Belongs to the ABC transporter superfamily.</text>
</comment>
<evidence type="ECO:0000256" key="2">
    <source>
        <dbReference type="ARBA" id="ARBA00005417"/>
    </source>
</evidence>
<proteinExistence type="inferred from homology"/>
<dbReference type="Pfam" id="PF00005">
    <property type="entry name" value="ABC_tran"/>
    <property type="match status" value="1"/>
</dbReference>
<evidence type="ECO:0000256" key="4">
    <source>
        <dbReference type="ARBA" id="ARBA00022741"/>
    </source>
</evidence>
<sequence length="324" mass="35834">MSSPVVEAKNLKQVYEIKRGMFRASDHLQAVGGVSFAIEAGKTLAVVGESGCGKSTLARMVTLIEHPTSGELILNGMDAVHPKPSEKKTLRQMVQLVFQNPYGSLNPRKKIGAILEEPLIINTKLTAAERRERVREMMVKVGLRPDYYNRYPHMFSGGQRQRIAIARALMLSPKLVVADEPVSALDVSIQAQVLNLLADLQKELGLAYLFISHDLGVVRYIADDVLVMYLGNVVEHGPKEKIYANALHPYTQALLSSTPTVTDEKNERIILKGELPSPLNPPSGCVFSTRCPFVKDRCRAERPASREVDGRSVACHFAEDFLSK</sequence>
<evidence type="ECO:0000256" key="1">
    <source>
        <dbReference type="ARBA" id="ARBA00004417"/>
    </source>
</evidence>
<dbReference type="Proteomes" id="UP001418637">
    <property type="component" value="Unassembled WGS sequence"/>
</dbReference>
<dbReference type="RefSeq" id="WP_346335968.1">
    <property type="nucleotide sequence ID" value="NZ_JBBYXI010000001.1"/>
</dbReference>
<dbReference type="NCBIfam" id="NF008453">
    <property type="entry name" value="PRK11308.1"/>
    <property type="match status" value="1"/>
</dbReference>
<evidence type="ECO:0000313" key="8">
    <source>
        <dbReference type="Proteomes" id="UP001418637"/>
    </source>
</evidence>
<keyword evidence="8" id="KW-1185">Reference proteome</keyword>
<dbReference type="PANTHER" id="PTHR43776">
    <property type="entry name" value="TRANSPORT ATP-BINDING PROTEIN"/>
    <property type="match status" value="1"/>
</dbReference>
<dbReference type="InterPro" id="IPR027417">
    <property type="entry name" value="P-loop_NTPase"/>
</dbReference>
<evidence type="ECO:0000256" key="3">
    <source>
        <dbReference type="ARBA" id="ARBA00022448"/>
    </source>
</evidence>
<protein>
    <submittedName>
        <fullName evidence="7">Peptide ABC transporter ATP-binding protein</fullName>
    </submittedName>
</protein>
<dbReference type="PROSITE" id="PS00211">
    <property type="entry name" value="ABC_TRANSPORTER_1"/>
    <property type="match status" value="1"/>
</dbReference>
<dbReference type="InterPro" id="IPR003593">
    <property type="entry name" value="AAA+_ATPase"/>
</dbReference>
<reference evidence="7 8" key="1">
    <citation type="submission" date="2024-04" db="EMBL/GenBank/DDBJ databases">
        <title>A novel species isolated from cricket.</title>
        <authorList>
            <person name="Wang H.-C."/>
        </authorList>
    </citation>
    <scope>NUCLEOTIDE SEQUENCE [LARGE SCALE GENOMIC DNA]</scope>
    <source>
        <strain evidence="7 8">WL0021</strain>
    </source>
</reference>
<evidence type="ECO:0000313" key="7">
    <source>
        <dbReference type="EMBL" id="MEN3929990.1"/>
    </source>
</evidence>
<dbReference type="SMART" id="SM00382">
    <property type="entry name" value="AAA"/>
    <property type="match status" value="1"/>
</dbReference>
<comment type="subcellular location">
    <subcellularLocation>
        <location evidence="1">Cell inner membrane</location>
        <topology evidence="1">Peripheral membrane protein</topology>
    </subcellularLocation>
</comment>
<dbReference type="CDD" id="cd03257">
    <property type="entry name" value="ABC_NikE_OppD_transporters"/>
    <property type="match status" value="1"/>
</dbReference>